<evidence type="ECO:0000313" key="8">
    <source>
        <dbReference type="Proteomes" id="UP001170379"/>
    </source>
</evidence>
<evidence type="ECO:0000313" key="7">
    <source>
        <dbReference type="EMBL" id="MDJ1371361.1"/>
    </source>
</evidence>
<keyword evidence="2 6" id="KW-0812">Transmembrane</keyword>
<dbReference type="PANTHER" id="PTHR30168">
    <property type="entry name" value="PUTATIVE MEMBRANE PROTEIN YPFJ"/>
    <property type="match status" value="1"/>
</dbReference>
<evidence type="ECO:0000256" key="4">
    <source>
        <dbReference type="ARBA" id="ARBA00023136"/>
    </source>
</evidence>
<evidence type="ECO:0000256" key="5">
    <source>
        <dbReference type="SAM" id="MobiDB-lite"/>
    </source>
</evidence>
<evidence type="ECO:0000256" key="1">
    <source>
        <dbReference type="ARBA" id="ARBA00004167"/>
    </source>
</evidence>
<keyword evidence="4 6" id="KW-0472">Membrane</keyword>
<dbReference type="Proteomes" id="UP001170379">
    <property type="component" value="Unassembled WGS sequence"/>
</dbReference>
<evidence type="ECO:0000256" key="2">
    <source>
        <dbReference type="ARBA" id="ARBA00022692"/>
    </source>
</evidence>
<evidence type="ECO:0000256" key="3">
    <source>
        <dbReference type="ARBA" id="ARBA00022989"/>
    </source>
</evidence>
<comment type="subcellular location">
    <subcellularLocation>
        <location evidence="1">Membrane</location>
        <topology evidence="1">Single-pass membrane protein</topology>
    </subcellularLocation>
</comment>
<comment type="caution">
    <text evidence="7">The sequence shown here is derived from an EMBL/GenBank/DDBJ whole genome shotgun (WGS) entry which is preliminary data.</text>
</comment>
<reference evidence="7" key="1">
    <citation type="submission" date="2018-03" db="EMBL/GenBank/DDBJ databases">
        <authorList>
            <person name="Nunes O.C."/>
            <person name="Lopes A.R."/>
            <person name="Froufe H."/>
            <person name="Munoz-Merida A."/>
            <person name="Barroso C."/>
            <person name="Egas C."/>
        </authorList>
    </citation>
    <scope>NUCLEOTIDE SEQUENCE</scope>
    <source>
        <strain evidence="7">ON4</strain>
    </source>
</reference>
<name>A0ABT7C7Z4_9MICO</name>
<organism evidence="7 8">
    <name type="scientific">Gulosibacter molinativorax</name>
    <dbReference type="NCBI Taxonomy" id="256821"/>
    <lineage>
        <taxon>Bacteria</taxon>
        <taxon>Bacillati</taxon>
        <taxon>Actinomycetota</taxon>
        <taxon>Actinomycetes</taxon>
        <taxon>Micrococcales</taxon>
        <taxon>Microbacteriaceae</taxon>
        <taxon>Gulosibacter</taxon>
    </lineage>
</organism>
<feature type="compositionally biased region" description="Polar residues" evidence="5">
    <location>
        <begin position="1"/>
        <end position="10"/>
    </location>
</feature>
<accession>A0ABT7C7Z4</accession>
<keyword evidence="3 6" id="KW-1133">Transmembrane helix</keyword>
<sequence>MTFNDNSNFDSGHVRRRRPSSGGGMGGSRGGGGGGGGLGRGGAIGGGGILLVLVAFLVSQFLGVDITGMLGGASSSSSSNYADEDFACTGQEANAQIDCRIEGAAVSLEQYWTEAAPTIGIDGYVNPTVYIFEQQTNTACGTASSAIGPFYCPADQSIYVDTSFFDILVQQYGAEGGPLAEMYVVAHEWGHHIQNLGGILSSSNTRDEGPTGGAVRTELQADCLAGAWMQSAAKATDSQGNQLMQEPTRAEIQTTISAAQAIGDDHIQEQAGMDVQPESFTHGTSEQRTNWLMAGYQGGASACNTFSVPDAEL</sequence>
<dbReference type="EMBL" id="PXVD01000012">
    <property type="protein sequence ID" value="MDJ1371361.1"/>
    <property type="molecule type" value="Genomic_DNA"/>
</dbReference>
<protein>
    <submittedName>
        <fullName evidence="7">Neutral zinc metallopeptidase</fullName>
    </submittedName>
</protein>
<dbReference type="InterPro" id="IPR007343">
    <property type="entry name" value="Uncharacterised_pept_Zn_put"/>
</dbReference>
<feature type="transmembrane region" description="Helical" evidence="6">
    <location>
        <begin position="43"/>
        <end position="64"/>
    </location>
</feature>
<feature type="compositionally biased region" description="Gly residues" evidence="5">
    <location>
        <begin position="21"/>
        <end position="34"/>
    </location>
</feature>
<dbReference type="RefSeq" id="WP_026936961.1">
    <property type="nucleotide sequence ID" value="NZ_CP028426.1"/>
</dbReference>
<gene>
    <name evidence="7" type="ORF">C7K25_08265</name>
</gene>
<dbReference type="PANTHER" id="PTHR30168:SF0">
    <property type="entry name" value="INNER MEMBRANE PROTEIN"/>
    <property type="match status" value="1"/>
</dbReference>
<evidence type="ECO:0000256" key="6">
    <source>
        <dbReference type="SAM" id="Phobius"/>
    </source>
</evidence>
<proteinExistence type="predicted"/>
<keyword evidence="8" id="KW-1185">Reference proteome</keyword>
<dbReference type="Pfam" id="PF04228">
    <property type="entry name" value="Zn_peptidase"/>
    <property type="match status" value="1"/>
</dbReference>
<feature type="region of interest" description="Disordered" evidence="5">
    <location>
        <begin position="1"/>
        <end position="34"/>
    </location>
</feature>
<reference evidence="7" key="2">
    <citation type="journal article" date="2022" name="Sci. Rep.">
        <title>In silico prediction of the enzymes involved in the degradation of the herbicide molinate by Gulosibacter molinativorax ON4T.</title>
        <authorList>
            <person name="Lopes A.R."/>
            <person name="Bunin E."/>
            <person name="Viana A.T."/>
            <person name="Froufe H."/>
            <person name="Munoz-Merida A."/>
            <person name="Pinho D."/>
            <person name="Figueiredo J."/>
            <person name="Barroso C."/>
            <person name="Vaz-Moreira I."/>
            <person name="Bellanger X."/>
            <person name="Egas C."/>
            <person name="Nunes O.C."/>
        </authorList>
    </citation>
    <scope>NUCLEOTIDE SEQUENCE</scope>
    <source>
        <strain evidence="7">ON4</strain>
    </source>
</reference>